<dbReference type="AlphaFoldDB" id="A0A0M3DDB2"/>
<dbReference type="Proteomes" id="UP000034407">
    <property type="component" value="Unassembled WGS sequence"/>
</dbReference>
<protein>
    <recommendedName>
        <fullName evidence="4">FUSC family protein</fullName>
    </recommendedName>
</protein>
<comment type="caution">
    <text evidence="2">The sequence shown here is derived from an EMBL/GenBank/DDBJ whole genome shotgun (WGS) entry which is preliminary data.</text>
</comment>
<keyword evidence="3" id="KW-1185">Reference proteome</keyword>
<feature type="non-terminal residue" evidence="2">
    <location>
        <position position="194"/>
    </location>
</feature>
<sequence>MKKQLMNIAVLLISIISIMSFYIFGKDNILIGIGSITIAITMLRENHTNNIPRTFLKLSLAQIIIGCCAYIANYNSIYAVITTFLLSFLIYYIGSSEIKGSKSNAFMMLYVLLIYAPVTIEQMPKRILALVFSAVVILFLYFVFTRYNFKKITDKKLNETIHLIKTQLNLIKENECTENENKKVNILLKNLELD</sequence>
<feature type="transmembrane region" description="Helical" evidence="1">
    <location>
        <begin position="5"/>
        <end position="23"/>
    </location>
</feature>
<proteinExistence type="predicted"/>
<feature type="transmembrane region" description="Helical" evidence="1">
    <location>
        <begin position="126"/>
        <end position="144"/>
    </location>
</feature>
<dbReference type="EMBL" id="LBBT01000334">
    <property type="protein sequence ID" value="KKY00116.1"/>
    <property type="molecule type" value="Genomic_DNA"/>
</dbReference>
<organism evidence="2 3">
    <name type="scientific">Paraclostridium benzoelyticum</name>
    <dbReference type="NCBI Taxonomy" id="1629550"/>
    <lineage>
        <taxon>Bacteria</taxon>
        <taxon>Bacillati</taxon>
        <taxon>Bacillota</taxon>
        <taxon>Clostridia</taxon>
        <taxon>Peptostreptococcales</taxon>
        <taxon>Peptostreptococcaceae</taxon>
        <taxon>Paraclostridium</taxon>
    </lineage>
</organism>
<feature type="transmembrane region" description="Helical" evidence="1">
    <location>
        <begin position="103"/>
        <end position="120"/>
    </location>
</feature>
<feature type="transmembrane region" description="Helical" evidence="1">
    <location>
        <begin position="78"/>
        <end position="94"/>
    </location>
</feature>
<accession>A0A0M3DDB2</accession>
<keyword evidence="1" id="KW-1133">Transmembrane helix</keyword>
<keyword evidence="1" id="KW-0812">Transmembrane</keyword>
<reference evidence="2 3" key="1">
    <citation type="submission" date="2015-04" db="EMBL/GenBank/DDBJ databases">
        <title>Microcin producing Clostridium sp. JC272T.</title>
        <authorList>
            <person name="Jyothsna T."/>
            <person name="Sasikala C."/>
            <person name="Ramana C."/>
        </authorList>
    </citation>
    <scope>NUCLEOTIDE SEQUENCE [LARGE SCALE GENOMIC DNA]</scope>
    <source>
        <strain evidence="2 3">JC272</strain>
    </source>
</reference>
<name>A0A0M3DDB2_9FIRM</name>
<dbReference type="RefSeq" id="WP_046824139.1">
    <property type="nucleotide sequence ID" value="NZ_LBBT01000334.1"/>
</dbReference>
<evidence type="ECO:0000313" key="3">
    <source>
        <dbReference type="Proteomes" id="UP000034407"/>
    </source>
</evidence>
<gene>
    <name evidence="2" type="ORF">VN21_16000</name>
</gene>
<evidence type="ECO:0000313" key="2">
    <source>
        <dbReference type="EMBL" id="KKY00116.1"/>
    </source>
</evidence>
<feature type="transmembrane region" description="Helical" evidence="1">
    <location>
        <begin position="29"/>
        <end position="47"/>
    </location>
</feature>
<evidence type="ECO:0008006" key="4">
    <source>
        <dbReference type="Google" id="ProtNLM"/>
    </source>
</evidence>
<evidence type="ECO:0000256" key="1">
    <source>
        <dbReference type="SAM" id="Phobius"/>
    </source>
</evidence>
<keyword evidence="1" id="KW-0472">Membrane</keyword>